<evidence type="ECO:0000256" key="1">
    <source>
        <dbReference type="SAM" id="SignalP"/>
    </source>
</evidence>
<evidence type="ECO:0008006" key="4">
    <source>
        <dbReference type="Google" id="ProtNLM"/>
    </source>
</evidence>
<accession>A0ABY5RKQ9</accession>
<sequence length="202" mass="21467">MNRILFAIGALAASALLFPADAFAQRFGSHGGGFRGGGFGGGGLGGGGAFRGGGFGGGGFGGSRMFIPRGGIGGFGGGAIAGPRLGRGDFRVGAIGRPGYGFRAPYYGRVAGGYRPYYRGYYGGYPYYRNYYRGYPYYGGVVAAGLALGALSYPYYGYGYDYPYYGYYPAAVAEGEDCYWVRRRIVGPYGRIVIRRQQVCNY</sequence>
<keyword evidence="1" id="KW-0732">Signal</keyword>
<evidence type="ECO:0000313" key="3">
    <source>
        <dbReference type="Proteomes" id="UP001017257"/>
    </source>
</evidence>
<feature type="chain" id="PRO_5047272885" description="BA14K family protein" evidence="1">
    <location>
        <begin position="25"/>
        <end position="202"/>
    </location>
</feature>
<dbReference type="RefSeq" id="WP_173945787.1">
    <property type="nucleotide sequence ID" value="NZ_CP102845.1"/>
</dbReference>
<protein>
    <recommendedName>
        <fullName evidence="4">BA14K family protein</fullName>
    </recommendedName>
</protein>
<name>A0ABY5RKQ9_9HYPH</name>
<gene>
    <name evidence="2" type="ORF">HPT29_013485</name>
</gene>
<keyword evidence="3" id="KW-1185">Reference proteome</keyword>
<proteinExistence type="predicted"/>
<feature type="signal peptide" evidence="1">
    <location>
        <begin position="1"/>
        <end position="24"/>
    </location>
</feature>
<dbReference type="Proteomes" id="UP001017257">
    <property type="component" value="Chromosome"/>
</dbReference>
<evidence type="ECO:0000313" key="2">
    <source>
        <dbReference type="EMBL" id="UVF17558.1"/>
    </source>
</evidence>
<dbReference type="EMBL" id="CP102845">
    <property type="protein sequence ID" value="UVF17558.1"/>
    <property type="molecule type" value="Genomic_DNA"/>
</dbReference>
<reference evidence="2" key="1">
    <citation type="submission" date="2022-08" db="EMBL/GenBank/DDBJ databases">
        <title>Microvirga terrae sp. nov., isolated from soil.</title>
        <authorList>
            <person name="Kim K.H."/>
            <person name="Seo Y.L."/>
            <person name="Kim J.M."/>
            <person name="Lee J.K."/>
            <person name="Han D.M."/>
            <person name="Jeon C.O."/>
        </authorList>
    </citation>
    <scope>NUCLEOTIDE SEQUENCE</scope>
    <source>
        <strain evidence="2">R24</strain>
    </source>
</reference>
<organism evidence="2 3">
    <name type="scientific">Microvirga terrae</name>
    <dbReference type="NCBI Taxonomy" id="2740529"/>
    <lineage>
        <taxon>Bacteria</taxon>
        <taxon>Pseudomonadati</taxon>
        <taxon>Pseudomonadota</taxon>
        <taxon>Alphaproteobacteria</taxon>
        <taxon>Hyphomicrobiales</taxon>
        <taxon>Methylobacteriaceae</taxon>
        <taxon>Microvirga</taxon>
    </lineage>
</organism>